<dbReference type="AlphaFoldDB" id="A0A0F8YDI3"/>
<protein>
    <submittedName>
        <fullName evidence="1">Uncharacterized protein</fullName>
    </submittedName>
</protein>
<comment type="caution">
    <text evidence="1">The sequence shown here is derived from an EMBL/GenBank/DDBJ whole genome shotgun (WGS) entry which is preliminary data.</text>
</comment>
<accession>A0A0F8YDI3</accession>
<name>A0A0F8YDI3_9ZZZZ</name>
<reference evidence="1" key="1">
    <citation type="journal article" date="2015" name="Nature">
        <title>Complex archaea that bridge the gap between prokaryotes and eukaryotes.</title>
        <authorList>
            <person name="Spang A."/>
            <person name="Saw J.H."/>
            <person name="Jorgensen S.L."/>
            <person name="Zaremba-Niedzwiedzka K."/>
            <person name="Martijn J."/>
            <person name="Lind A.E."/>
            <person name="van Eijk R."/>
            <person name="Schleper C."/>
            <person name="Guy L."/>
            <person name="Ettema T.J."/>
        </authorList>
    </citation>
    <scope>NUCLEOTIDE SEQUENCE</scope>
</reference>
<proteinExistence type="predicted"/>
<dbReference type="EMBL" id="LAZR01067146">
    <property type="protein sequence ID" value="KKK52189.1"/>
    <property type="molecule type" value="Genomic_DNA"/>
</dbReference>
<gene>
    <name evidence="1" type="ORF">LCGC14_3107410</name>
</gene>
<organism evidence="1">
    <name type="scientific">marine sediment metagenome</name>
    <dbReference type="NCBI Taxonomy" id="412755"/>
    <lineage>
        <taxon>unclassified sequences</taxon>
        <taxon>metagenomes</taxon>
        <taxon>ecological metagenomes</taxon>
    </lineage>
</organism>
<evidence type="ECO:0000313" key="1">
    <source>
        <dbReference type="EMBL" id="KKK52189.1"/>
    </source>
</evidence>
<sequence length="66" mass="6998">MNQPASQLARYVAKPATSDAALKAMGARAWEDQQTLVIRLSSVSDPVIRQMVCAVAGHVFGGRVDG</sequence>